<dbReference type="SMART" id="SM00869">
    <property type="entry name" value="Autotransporter"/>
    <property type="match status" value="1"/>
</dbReference>
<dbReference type="Proteomes" id="UP000325122">
    <property type="component" value="Unassembled WGS sequence"/>
</dbReference>
<protein>
    <submittedName>
        <fullName evidence="3">Autotransporter domain-containing protein</fullName>
    </submittedName>
</protein>
<reference evidence="3 4" key="1">
    <citation type="submission" date="2019-09" db="EMBL/GenBank/DDBJ databases">
        <authorList>
            <person name="Kevbrin V."/>
            <person name="Grouzdev D.S."/>
        </authorList>
    </citation>
    <scope>NUCLEOTIDE SEQUENCE [LARGE SCALE GENOMIC DNA]</scope>
    <source>
        <strain evidence="3 4">G-192</strain>
    </source>
</reference>
<dbReference type="Pfam" id="PF03797">
    <property type="entry name" value="Autotransporter"/>
    <property type="match status" value="1"/>
</dbReference>
<dbReference type="InterPro" id="IPR006315">
    <property type="entry name" value="OM_autotransptr_brl_dom"/>
</dbReference>
<evidence type="ECO:0000259" key="2">
    <source>
        <dbReference type="PROSITE" id="PS51208"/>
    </source>
</evidence>
<accession>A0A5M6ZI23</accession>
<keyword evidence="1" id="KW-0732">Signal</keyword>
<evidence type="ECO:0000256" key="1">
    <source>
        <dbReference type="SAM" id="SignalP"/>
    </source>
</evidence>
<gene>
    <name evidence="3" type="ORF">F1654_00160</name>
</gene>
<dbReference type="SUPFAM" id="SSF103515">
    <property type="entry name" value="Autotransporter"/>
    <property type="match status" value="1"/>
</dbReference>
<organism evidence="3 4">
    <name type="scientific">Alkalicaulis satelles</name>
    <dbReference type="NCBI Taxonomy" id="2609175"/>
    <lineage>
        <taxon>Bacteria</taxon>
        <taxon>Pseudomonadati</taxon>
        <taxon>Pseudomonadota</taxon>
        <taxon>Alphaproteobacteria</taxon>
        <taxon>Maricaulales</taxon>
        <taxon>Maricaulaceae</taxon>
        <taxon>Alkalicaulis</taxon>
    </lineage>
</organism>
<name>A0A5M6ZI23_9PROT</name>
<dbReference type="GO" id="GO:0019867">
    <property type="term" value="C:outer membrane"/>
    <property type="evidence" value="ECO:0007669"/>
    <property type="project" value="InterPro"/>
</dbReference>
<comment type="caution">
    <text evidence="3">The sequence shown here is derived from an EMBL/GenBank/DDBJ whole genome shotgun (WGS) entry which is preliminary data.</text>
</comment>
<dbReference type="EMBL" id="VWOJ01000001">
    <property type="protein sequence ID" value="KAA5804463.1"/>
    <property type="molecule type" value="Genomic_DNA"/>
</dbReference>
<dbReference type="PROSITE" id="PS51208">
    <property type="entry name" value="AUTOTRANSPORTER"/>
    <property type="match status" value="1"/>
</dbReference>
<dbReference type="Gene3D" id="2.40.128.130">
    <property type="entry name" value="Autotransporter beta-domain"/>
    <property type="match status" value="1"/>
</dbReference>
<dbReference type="InterPro" id="IPR036709">
    <property type="entry name" value="Autotransporte_beta_dom_sf"/>
</dbReference>
<dbReference type="AlphaFoldDB" id="A0A5M6ZI23"/>
<evidence type="ECO:0000313" key="3">
    <source>
        <dbReference type="EMBL" id="KAA5804463.1"/>
    </source>
</evidence>
<dbReference type="NCBIfam" id="TIGR01414">
    <property type="entry name" value="autotrans_barl"/>
    <property type="match status" value="1"/>
</dbReference>
<evidence type="ECO:0000313" key="4">
    <source>
        <dbReference type="Proteomes" id="UP000325122"/>
    </source>
</evidence>
<keyword evidence="4" id="KW-1185">Reference proteome</keyword>
<feature type="chain" id="PRO_5024287364" evidence="1">
    <location>
        <begin position="22"/>
        <end position="1080"/>
    </location>
</feature>
<dbReference type="RefSeq" id="WP_150021494.1">
    <property type="nucleotide sequence ID" value="NZ_VWOJ01000001.1"/>
</dbReference>
<feature type="signal peptide" evidence="1">
    <location>
        <begin position="1"/>
        <end position="21"/>
    </location>
</feature>
<proteinExistence type="predicted"/>
<sequence>MRRSLLAAASTLALAAAPAIAEETRIEDERTSPINTASAGNIVIAQNGRVTLTGQSGPAVRVNSDNTVTTEVGSRIEITDEDGAIGIQVDPGVEGGVSHGGAIVLGDSFEPEDENEDGVPRGPFAEDRNKTGILIGTVDGDFNPVAGQDPVTGSITALPASRIEVVGQDSFGVRSVTDVDGDMLLAGQITIRGERSIGVSVEGDVSGDVEVSRISAQVPEGHGVSLQGDVGGGVRLTGQIEVSGYRVQGRVAQAIFENLTAGEDDIDSGAAVLIAGSVQNGVFIASSGSIASISGGGAGVEIRPGEGASEDQVIGEAVLPPNYGLPESEQDEDAVEEALGYSVVNRGTVAARGIFDGKNATAFLIAGRDVNGDMRAVILTEDGFLNTGSIDALAYDADAIGLHVGAGAQMDTFHNRGGEVRASALLGFEDDGFADDDHGEGRAFALVLDEESQIRRILNERGSIIARVERGGTAATAITVNTGSLERIDNSGVISAQAIDLVEGASVETIAIDARNHHNGLIIRQTAPVDDEGEPVANLNAAIVGDVLLGDGDDTIELLSGQLLGNIAFGGGNDTLIINGARMTGSISNSSGDLDVSVTDGRITLTGTDTVELTNAIFHNGGVLDLRIESDDRTQTFINASGEISFLEGSDLSISLSQLVGSGRDFQLITAQSLVIDDENEILSIQDAPYIYNARVRRDENDPNSLILTLERKTADELGFDANRSAAYNEALAVFDAVTGLNQAIASLSTQSEFFGAYDQLLPDYVGSAIEFALASNDATAGALAARLENARRAPDQLAGVWVQEFAYFIDRAGGITRDPGYRGQGIGLAAGVDIPWGPFYAVGLSVSGSASDVRRHEGFNDPMVALTGQLGAYFGMDLGGVDVSGSMGVGFDRFETERTIRIQDFSAMTLADWSGWHFTASGRVGRDFNHGRWLIRPEATLTYLTLFESAYNETTDGINADASAPLALYIEDRDSSTLLGAATLTAARRFGNDTSWWLPSLRVGYRGEFSSNTPETVARFGPDGAPFILNPRAVPGSGVLLGFGLSAGSNYSTFTFGYDADIRDDFVRHTARIIIRLAF</sequence>
<feature type="domain" description="Autotransporter" evidence="2">
    <location>
        <begin position="794"/>
        <end position="1080"/>
    </location>
</feature>
<dbReference type="InterPro" id="IPR005546">
    <property type="entry name" value="Autotransporte_beta"/>
</dbReference>